<keyword evidence="1" id="KW-1133">Transmembrane helix</keyword>
<gene>
    <name evidence="2" type="ordered locus">Plim_2580</name>
</gene>
<dbReference type="EMBL" id="CP001744">
    <property type="protein sequence ID" value="ADG68405.1"/>
    <property type="molecule type" value="Genomic_DNA"/>
</dbReference>
<keyword evidence="1" id="KW-0812">Transmembrane</keyword>
<keyword evidence="1" id="KW-0472">Membrane</keyword>
<name>D5SQ30_PLAL2</name>
<dbReference type="PANTHER" id="PTHR46375">
    <property type="entry name" value="KELCH REPEAT AND BTB DOMAIN-CONTAINING PROTEIN 13-RELATED"/>
    <property type="match status" value="1"/>
</dbReference>
<dbReference type="Gene3D" id="2.120.10.80">
    <property type="entry name" value="Kelch-type beta propeller"/>
    <property type="match status" value="2"/>
</dbReference>
<dbReference type="InterPro" id="IPR015915">
    <property type="entry name" value="Kelch-typ_b-propeller"/>
</dbReference>
<dbReference type="eggNOG" id="COG3055">
    <property type="taxonomic scope" value="Bacteria"/>
</dbReference>
<dbReference type="AlphaFoldDB" id="D5SQ30"/>
<dbReference type="KEGG" id="plm:Plim_2580"/>
<evidence type="ECO:0000313" key="3">
    <source>
        <dbReference type="Proteomes" id="UP000002220"/>
    </source>
</evidence>
<evidence type="ECO:0000256" key="1">
    <source>
        <dbReference type="SAM" id="Phobius"/>
    </source>
</evidence>
<accession>D5SQ30</accession>
<dbReference type="SUPFAM" id="SSF117281">
    <property type="entry name" value="Kelch motif"/>
    <property type="match status" value="1"/>
</dbReference>
<dbReference type="RefSeq" id="WP_013110836.1">
    <property type="nucleotide sequence ID" value="NC_014148.1"/>
</dbReference>
<dbReference type="InterPro" id="IPR052392">
    <property type="entry name" value="Kelch-BTB_domain-containing"/>
</dbReference>
<proteinExistence type="predicted"/>
<dbReference type="InterPro" id="IPR006652">
    <property type="entry name" value="Kelch_1"/>
</dbReference>
<dbReference type="Proteomes" id="UP000002220">
    <property type="component" value="Chromosome"/>
</dbReference>
<dbReference type="PANTHER" id="PTHR46375:SF3">
    <property type="entry name" value="KELCH REPEAT AND BTB DOMAIN-CONTAINING PROTEIN 13"/>
    <property type="match status" value="1"/>
</dbReference>
<reference evidence="2 3" key="1">
    <citation type="journal article" date="2010" name="Stand. Genomic Sci.">
        <title>Complete genome sequence of Planctomyces limnophilus type strain (Mu 290).</title>
        <authorList>
            <person name="Labutti K."/>
            <person name="Sikorski J."/>
            <person name="Schneider S."/>
            <person name="Nolan M."/>
            <person name="Lucas S."/>
            <person name="Glavina Del Rio T."/>
            <person name="Tice H."/>
            <person name="Cheng J.F."/>
            <person name="Goodwin L."/>
            <person name="Pitluck S."/>
            <person name="Liolios K."/>
            <person name="Ivanova N."/>
            <person name="Mavromatis K."/>
            <person name="Mikhailova N."/>
            <person name="Pati A."/>
            <person name="Chen A."/>
            <person name="Palaniappan K."/>
            <person name="Land M."/>
            <person name="Hauser L."/>
            <person name="Chang Y.J."/>
            <person name="Jeffries C.D."/>
            <person name="Tindall B.J."/>
            <person name="Rohde M."/>
            <person name="Goker M."/>
            <person name="Woyke T."/>
            <person name="Bristow J."/>
            <person name="Eisen J.A."/>
            <person name="Markowitz V."/>
            <person name="Hugenholtz P."/>
            <person name="Kyrpides N.C."/>
            <person name="Klenk H.P."/>
            <person name="Lapidus A."/>
        </authorList>
    </citation>
    <scope>NUCLEOTIDE SEQUENCE [LARGE SCALE GENOMIC DNA]</scope>
    <source>
        <strain evidence="3">ATCC 43296 / DSM 3776 / IFAM 1008 / 290</strain>
    </source>
</reference>
<sequence>MLTRSYLFAGLRSGGIVIATLAMNLAVPLIAQAHFLWVVDANQSADGKVHVYFSEEAAPDNPALLEKILGAKLWEANLHDDAVKVSPLKFEKGENSLEATFSPKSTNAGVFLDYGVMSKGGAEPYLLRYCGRSQTIANRKGGKVIGDAAVLPLEVVAERSGDGFLLRTFWQGQPAEGIEVTVDGGDLSASKEGVSNAQGELALGTLANGLYSIRVKKVLEEPGKLGDKEYKSIRIYSTTSLLIKPPAEVTQPAVSKALPELPRGITSFGGAVVGDVVYVYGGHAGGAHHYAKEDQSRELLALNVKQPSEWKVVGEGPERTGLAMVAVGNDLYRMGGFIADNGKEEKEVLKSTSDFARWDAAIKQWIELPALPEPRSSLDAAVIGKTIYVVGGWNLNGGGKEAQWHETAWKCDVSANPPVWQPIANPPFLRRALSLAEHQGKLYVIGGMKNQGGPTTEVAIYDPATNSWSSGPALPGEGMEGFGNSSFAINQHLFVSVMSGKVYKLSADGSQWDQVYQLEKPRFFHRMLPINQHQLVFVGGASMEAGKAKTTEVFDIK</sequence>
<keyword evidence="3" id="KW-1185">Reference proteome</keyword>
<dbReference type="STRING" id="521674.Plim_2580"/>
<feature type="transmembrane region" description="Helical" evidence="1">
    <location>
        <begin position="6"/>
        <end position="27"/>
    </location>
</feature>
<dbReference type="Pfam" id="PF01344">
    <property type="entry name" value="Kelch_1"/>
    <property type="match status" value="1"/>
</dbReference>
<evidence type="ECO:0000313" key="2">
    <source>
        <dbReference type="EMBL" id="ADG68405.1"/>
    </source>
</evidence>
<organism evidence="2 3">
    <name type="scientific">Planctopirus limnophila (strain ATCC 43296 / DSM 3776 / IFAM 1008 / Mu 290)</name>
    <name type="common">Planctomyces limnophilus</name>
    <dbReference type="NCBI Taxonomy" id="521674"/>
    <lineage>
        <taxon>Bacteria</taxon>
        <taxon>Pseudomonadati</taxon>
        <taxon>Planctomycetota</taxon>
        <taxon>Planctomycetia</taxon>
        <taxon>Planctomycetales</taxon>
        <taxon>Planctomycetaceae</taxon>
        <taxon>Planctopirus</taxon>
    </lineage>
</organism>
<protein>
    <submittedName>
        <fullName evidence="2">Kelch repeat-containing protein</fullName>
    </submittedName>
</protein>
<dbReference type="HOGENOM" id="CLU_490804_0_0_0"/>
<dbReference type="SMART" id="SM00612">
    <property type="entry name" value="Kelch"/>
    <property type="match status" value="3"/>
</dbReference>